<feature type="region of interest" description="Disordered" evidence="4">
    <location>
        <begin position="1"/>
        <end position="21"/>
    </location>
</feature>
<keyword evidence="1" id="KW-0749">Sporulation</keyword>
<dbReference type="Gene3D" id="1.20.1260.10">
    <property type="match status" value="1"/>
</dbReference>
<dbReference type="RefSeq" id="WP_239674562.1">
    <property type="nucleotide sequence ID" value="NZ_CP049742.1"/>
</dbReference>
<proteinExistence type="inferred from homology"/>
<keyword evidence="5" id="KW-0946">Virion</keyword>
<dbReference type="InterPro" id="IPR012851">
    <property type="entry name" value="Spore_coat_CotF-like"/>
</dbReference>
<accession>A0A7S8CEI7</accession>
<keyword evidence="5" id="KW-0167">Capsid protein</keyword>
<gene>
    <name evidence="5" type="ORF">G8O30_13000</name>
</gene>
<evidence type="ECO:0000256" key="1">
    <source>
        <dbReference type="ARBA" id="ARBA00022969"/>
    </source>
</evidence>
<evidence type="ECO:0000256" key="2">
    <source>
        <dbReference type="ARBA" id="ARBA00024325"/>
    </source>
</evidence>
<dbReference type="Proteomes" id="UP000593626">
    <property type="component" value="Chromosome"/>
</dbReference>
<dbReference type="InterPro" id="IPR012347">
    <property type="entry name" value="Ferritin-like"/>
</dbReference>
<name>A0A7S8CEI7_9BACI</name>
<dbReference type="PANTHER" id="PTHR39183:SF1">
    <property type="entry name" value="SPORE COAT PROTEIN F-LIKE PROTEIN YHCQ"/>
    <property type="match status" value="1"/>
</dbReference>
<comment type="subcellular location">
    <subcellularLocation>
        <location evidence="2">Spore coat</location>
    </subcellularLocation>
</comment>
<evidence type="ECO:0000256" key="3">
    <source>
        <dbReference type="ARBA" id="ARBA00024344"/>
    </source>
</evidence>
<comment type="similarity">
    <text evidence="3">Belongs to the CotF family.</text>
</comment>
<protein>
    <submittedName>
        <fullName evidence="5">Spore coat protein</fullName>
    </submittedName>
</protein>
<dbReference type="AlphaFoldDB" id="A0A7S8CEI7"/>
<dbReference type="KEGG" id="mcui:G8O30_13000"/>
<dbReference type="GO" id="GO:0030435">
    <property type="term" value="P:sporulation resulting in formation of a cellular spore"/>
    <property type="evidence" value="ECO:0007669"/>
    <property type="project" value="UniProtKB-KW"/>
</dbReference>
<feature type="compositionally biased region" description="Polar residues" evidence="4">
    <location>
        <begin position="1"/>
        <end position="18"/>
    </location>
</feature>
<evidence type="ECO:0000313" key="5">
    <source>
        <dbReference type="EMBL" id="QPC48462.1"/>
    </source>
</evidence>
<organism evidence="5 6">
    <name type="scientific">Mangrovibacillus cuniculi</name>
    <dbReference type="NCBI Taxonomy" id="2593652"/>
    <lineage>
        <taxon>Bacteria</taxon>
        <taxon>Bacillati</taxon>
        <taxon>Bacillota</taxon>
        <taxon>Bacilli</taxon>
        <taxon>Bacillales</taxon>
        <taxon>Bacillaceae</taxon>
        <taxon>Mangrovibacillus</taxon>
    </lineage>
</organism>
<evidence type="ECO:0000313" key="6">
    <source>
        <dbReference type="Proteomes" id="UP000593626"/>
    </source>
</evidence>
<keyword evidence="6" id="KW-1185">Reference proteome</keyword>
<dbReference type="Pfam" id="PF07875">
    <property type="entry name" value="Coat_F"/>
    <property type="match status" value="1"/>
</dbReference>
<reference evidence="5 6" key="1">
    <citation type="submission" date="2019-07" db="EMBL/GenBank/DDBJ databases">
        <title>Genome sequence of 2 isolates from Red Sea Mangroves.</title>
        <authorList>
            <person name="Sefrji F."/>
            <person name="Michoud G."/>
            <person name="Merlino G."/>
            <person name="Daffonchio D."/>
        </authorList>
    </citation>
    <scope>NUCLEOTIDE SEQUENCE [LARGE SCALE GENOMIC DNA]</scope>
    <source>
        <strain evidence="5 6">R1DC41</strain>
    </source>
</reference>
<dbReference type="EMBL" id="CP049742">
    <property type="protein sequence ID" value="QPC48462.1"/>
    <property type="molecule type" value="Genomic_DNA"/>
</dbReference>
<dbReference type="PANTHER" id="PTHR39183">
    <property type="entry name" value="SPORE COAT PROTEIN F-LIKE PROTEIN YHCQ"/>
    <property type="match status" value="1"/>
</dbReference>
<evidence type="ECO:0000256" key="4">
    <source>
        <dbReference type="SAM" id="MobiDB-lite"/>
    </source>
</evidence>
<sequence length="203" mass="23023">MNQQQQPTAGGMPSNQNHGGHELFDAHETIAGIINVLDQFQLFEQHIQDPELKQICQRQHQYTLQVYNTMVNAFRSGQKPSIPTTTYEMGAQDWSQVQYGIQPTQPKKPNQSVQDISDNGVSAYMLGLMKTTSSLLSMTALEMTNPTLRRILADSVPNFIEMSYEIFLYQNKHKYYQAPQLQPQDAQTMINSYVPVQGNGTIH</sequence>